<dbReference type="CDD" id="cd12797">
    <property type="entry name" value="M23_peptidase"/>
    <property type="match status" value="1"/>
</dbReference>
<feature type="region of interest" description="Disordered" evidence="3">
    <location>
        <begin position="253"/>
        <end position="298"/>
    </location>
</feature>
<sequence length="425" mass="46707">MKKTATVVTAFMLGFSSLATITSSTVYAEGNLSEVKEKKQQVEAEKQQAQNTVNELATEMAKLAEELRLMDEKLAETEQQVEEKREVVTKTKEEIEKLKEEIIELEKRIELRTEILKQRAVSFQEQGGGVPYLDVVLSAESFADLITRIDSVAKIMQADNEIVRQNEEDLSQVEANKKEVDAKLEMNEIDLKALEAAEATLKAQSEQKKEIVNKIEAQKQQAEGEVERLGYESNLLAQEEEAIIKAQEEAARQLEEERKRQEAAAAAAEANKPSQGNGGSNGGSVVGPTPPVSSGFFMRPAAGRVTSEIGDGRGHKGVDIASSGTVPIVAAGDGRVSRSEYSPSYGEVIYITHNVNGKTMTSVYAHMRSGSRSVSVGQSVKKGQQIGLMGNTGNSFGQHLHFELHAGPWTQDKRYFVDPRKYINF</sequence>
<feature type="compositionally biased region" description="Low complexity" evidence="3">
    <location>
        <begin position="263"/>
        <end position="275"/>
    </location>
</feature>
<evidence type="ECO:0000256" key="4">
    <source>
        <dbReference type="SAM" id="SignalP"/>
    </source>
</evidence>
<dbReference type="Proteomes" id="UP000605259">
    <property type="component" value="Unassembled WGS sequence"/>
</dbReference>
<accession>A0A917AYJ8</accession>
<dbReference type="Gene3D" id="2.70.70.10">
    <property type="entry name" value="Glucose Permease (Domain IIA)"/>
    <property type="match status" value="1"/>
</dbReference>
<evidence type="ECO:0000256" key="1">
    <source>
        <dbReference type="ARBA" id="ARBA00022729"/>
    </source>
</evidence>
<dbReference type="AlphaFoldDB" id="A0A917AYJ8"/>
<dbReference type="PANTHER" id="PTHR21666">
    <property type="entry name" value="PEPTIDASE-RELATED"/>
    <property type="match status" value="1"/>
</dbReference>
<dbReference type="InterPro" id="IPR011055">
    <property type="entry name" value="Dup_hybrid_motif"/>
</dbReference>
<evidence type="ECO:0000313" key="8">
    <source>
        <dbReference type="Proteomes" id="UP000605259"/>
    </source>
</evidence>
<reference evidence="7" key="2">
    <citation type="submission" date="2020-09" db="EMBL/GenBank/DDBJ databases">
        <authorList>
            <person name="Sun Q."/>
            <person name="Zhou Y."/>
        </authorList>
    </citation>
    <scope>NUCLEOTIDE SEQUENCE</scope>
    <source>
        <strain evidence="7">CGMCC 1.12698</strain>
    </source>
</reference>
<dbReference type="PANTHER" id="PTHR21666:SF270">
    <property type="entry name" value="MUREIN HYDROLASE ACTIVATOR ENVC"/>
    <property type="match status" value="1"/>
</dbReference>
<dbReference type="InterPro" id="IPR050570">
    <property type="entry name" value="Cell_wall_metabolism_enzyme"/>
</dbReference>
<dbReference type="GO" id="GO:0004222">
    <property type="term" value="F:metalloendopeptidase activity"/>
    <property type="evidence" value="ECO:0007669"/>
    <property type="project" value="TreeGrafter"/>
</dbReference>
<comment type="caution">
    <text evidence="7">The sequence shown here is derived from an EMBL/GenBank/DDBJ whole genome shotgun (WGS) entry which is preliminary data.</text>
</comment>
<dbReference type="InterPro" id="IPR057309">
    <property type="entry name" value="PcsB_CC"/>
</dbReference>
<keyword evidence="2" id="KW-0175">Coiled coil</keyword>
<feature type="domain" description="Peptidoglycan hydrolase PcsB coiled-coil" evidence="6">
    <location>
        <begin position="102"/>
        <end position="175"/>
    </location>
</feature>
<feature type="signal peptide" evidence="4">
    <location>
        <begin position="1"/>
        <end position="28"/>
    </location>
</feature>
<feature type="compositionally biased region" description="Gly residues" evidence="3">
    <location>
        <begin position="276"/>
        <end position="285"/>
    </location>
</feature>
<evidence type="ECO:0000259" key="5">
    <source>
        <dbReference type="Pfam" id="PF01551"/>
    </source>
</evidence>
<dbReference type="Pfam" id="PF01551">
    <property type="entry name" value="Peptidase_M23"/>
    <property type="match status" value="1"/>
</dbReference>
<feature type="compositionally biased region" description="Basic and acidic residues" evidence="3">
    <location>
        <begin position="253"/>
        <end position="262"/>
    </location>
</feature>
<proteinExistence type="predicted"/>
<name>A0A917AYJ8_9BACI</name>
<reference evidence="7" key="1">
    <citation type="journal article" date="2014" name="Int. J. Syst. Evol. Microbiol.">
        <title>Complete genome sequence of Corynebacterium casei LMG S-19264T (=DSM 44701T), isolated from a smear-ripened cheese.</title>
        <authorList>
            <consortium name="US DOE Joint Genome Institute (JGI-PGF)"/>
            <person name="Walter F."/>
            <person name="Albersmeier A."/>
            <person name="Kalinowski J."/>
            <person name="Ruckert C."/>
        </authorList>
    </citation>
    <scope>NUCLEOTIDE SEQUENCE</scope>
    <source>
        <strain evidence="7">CGMCC 1.12698</strain>
    </source>
</reference>
<dbReference type="InterPro" id="IPR016047">
    <property type="entry name" value="M23ase_b-sheet_dom"/>
</dbReference>
<keyword evidence="1 4" id="KW-0732">Signal</keyword>
<organism evidence="7 8">
    <name type="scientific">Priestia taiwanensis</name>
    <dbReference type="NCBI Taxonomy" id="1347902"/>
    <lineage>
        <taxon>Bacteria</taxon>
        <taxon>Bacillati</taxon>
        <taxon>Bacillota</taxon>
        <taxon>Bacilli</taxon>
        <taxon>Bacillales</taxon>
        <taxon>Bacillaceae</taxon>
        <taxon>Priestia</taxon>
    </lineage>
</organism>
<feature type="chain" id="PRO_5037480818" evidence="4">
    <location>
        <begin position="29"/>
        <end position="425"/>
    </location>
</feature>
<dbReference type="EMBL" id="BMFK01000004">
    <property type="protein sequence ID" value="GGE81685.1"/>
    <property type="molecule type" value="Genomic_DNA"/>
</dbReference>
<keyword evidence="8" id="KW-1185">Reference proteome</keyword>
<evidence type="ECO:0000259" key="6">
    <source>
        <dbReference type="Pfam" id="PF24568"/>
    </source>
</evidence>
<evidence type="ECO:0000256" key="3">
    <source>
        <dbReference type="SAM" id="MobiDB-lite"/>
    </source>
</evidence>
<dbReference type="RefSeq" id="WP_188389699.1">
    <property type="nucleotide sequence ID" value="NZ_BMFK01000004.1"/>
</dbReference>
<gene>
    <name evidence="7" type="ORF">GCM10007140_34180</name>
</gene>
<dbReference type="SUPFAM" id="SSF51261">
    <property type="entry name" value="Duplicated hybrid motif"/>
    <property type="match status" value="1"/>
</dbReference>
<evidence type="ECO:0000313" key="7">
    <source>
        <dbReference type="EMBL" id="GGE81685.1"/>
    </source>
</evidence>
<dbReference type="Gene3D" id="6.10.250.3150">
    <property type="match status" value="1"/>
</dbReference>
<feature type="coiled-coil region" evidence="2">
    <location>
        <begin position="32"/>
        <end position="115"/>
    </location>
</feature>
<protein>
    <submittedName>
        <fullName evidence="7">Peptidase M24</fullName>
    </submittedName>
</protein>
<evidence type="ECO:0000256" key="2">
    <source>
        <dbReference type="SAM" id="Coils"/>
    </source>
</evidence>
<feature type="domain" description="M23ase beta-sheet core" evidence="5">
    <location>
        <begin position="314"/>
        <end position="406"/>
    </location>
</feature>
<dbReference type="Pfam" id="PF24568">
    <property type="entry name" value="CC_PcsB"/>
    <property type="match status" value="1"/>
</dbReference>